<evidence type="ECO:0000313" key="2">
    <source>
        <dbReference type="EMBL" id="MBA4676948.1"/>
    </source>
</evidence>
<organism evidence="2">
    <name type="scientific">Opuntia streptacantha</name>
    <name type="common">Prickly pear cactus</name>
    <name type="synonym">Opuntia cardona</name>
    <dbReference type="NCBI Taxonomy" id="393608"/>
    <lineage>
        <taxon>Eukaryota</taxon>
        <taxon>Viridiplantae</taxon>
        <taxon>Streptophyta</taxon>
        <taxon>Embryophyta</taxon>
        <taxon>Tracheophyta</taxon>
        <taxon>Spermatophyta</taxon>
        <taxon>Magnoliopsida</taxon>
        <taxon>eudicotyledons</taxon>
        <taxon>Gunneridae</taxon>
        <taxon>Pentapetalae</taxon>
        <taxon>Caryophyllales</taxon>
        <taxon>Cactineae</taxon>
        <taxon>Cactaceae</taxon>
        <taxon>Opuntioideae</taxon>
        <taxon>Opuntia</taxon>
    </lineage>
</organism>
<dbReference type="Pfam" id="PF02458">
    <property type="entry name" value="Transferase"/>
    <property type="match status" value="1"/>
</dbReference>
<evidence type="ECO:0008006" key="3">
    <source>
        <dbReference type="Google" id="ProtNLM"/>
    </source>
</evidence>
<sequence length="350" mass="38755">MMNVSSNGSEESSQVRLISERFVRPTHELSRASTHPYYLGPIDLLTLSLDHMQKGLLFQSKPQLVSSFLDTLGRSLSLCLLHFYPLAGRLETQKFPDEHACWVYVDSSKGPGARILHASVELTVSDILSPIDIHPIVRSLFDLGEKAVNHDGHTRPLVSVQVTQLLDGMFIGFTMNHSIADGTSLWHFVSTLSEIFLQLQSGKNEASISVSKRPVFGPFFPPGHGPILKLPYLEPEEFVCRFDPGPLRERIFHFSAASMAKLKAQAQANTGCKSHNISSFQALCAFLWRSMIKARDVEPDEETTCTIAINIRPRINPPLPDAHFGNLIAATQTSCKVGDLFGPKFSLGCQ</sequence>
<dbReference type="PANTHER" id="PTHR31896:SF12">
    <property type="entry name" value="HXXXD-TYPE ACYL-TRANSFERASE FAMILY PROTEIN"/>
    <property type="match status" value="1"/>
</dbReference>
<dbReference type="AlphaFoldDB" id="A0A7C9F7B3"/>
<dbReference type="GO" id="GO:0016740">
    <property type="term" value="F:transferase activity"/>
    <property type="evidence" value="ECO:0007669"/>
    <property type="project" value="UniProtKB-KW"/>
</dbReference>
<proteinExistence type="predicted"/>
<keyword evidence="1" id="KW-0808">Transferase</keyword>
<reference evidence="2" key="1">
    <citation type="journal article" date="2013" name="J. Plant Res.">
        <title>Effect of fungi and light on seed germination of three Opuntia species from semiarid lands of central Mexico.</title>
        <authorList>
            <person name="Delgado-Sanchez P."/>
            <person name="Jimenez-Bremont J.F."/>
            <person name="Guerrero-Gonzalez Mde L."/>
            <person name="Flores J."/>
        </authorList>
    </citation>
    <scope>NUCLEOTIDE SEQUENCE</scope>
    <source>
        <tissue evidence="2">Cladode</tissue>
    </source>
</reference>
<name>A0A7C9F7B3_OPUST</name>
<dbReference type="EMBL" id="GISG01273223">
    <property type="protein sequence ID" value="MBA4676948.1"/>
    <property type="molecule type" value="Transcribed_RNA"/>
</dbReference>
<dbReference type="InterPro" id="IPR051283">
    <property type="entry name" value="Sec_Metabolite_Acyltrans"/>
</dbReference>
<protein>
    <recommendedName>
        <fullName evidence="3">Shikimate O-hydroxycinnamoyltransferase</fullName>
    </recommendedName>
</protein>
<dbReference type="Gene3D" id="3.30.559.10">
    <property type="entry name" value="Chloramphenicol acetyltransferase-like domain"/>
    <property type="match status" value="2"/>
</dbReference>
<dbReference type="InterPro" id="IPR023213">
    <property type="entry name" value="CAT-like_dom_sf"/>
</dbReference>
<evidence type="ECO:0000256" key="1">
    <source>
        <dbReference type="ARBA" id="ARBA00022679"/>
    </source>
</evidence>
<reference evidence="2" key="2">
    <citation type="submission" date="2020-07" db="EMBL/GenBank/DDBJ databases">
        <authorList>
            <person name="Vera ALvarez R."/>
            <person name="Arias-Moreno D.M."/>
            <person name="Jimenez-Jacinto V."/>
            <person name="Jimenez-Bremont J.F."/>
            <person name="Swaminathan K."/>
            <person name="Moose S.P."/>
            <person name="Guerrero-Gonzalez M.L."/>
            <person name="Marino-Ramirez L."/>
            <person name="Landsman D."/>
            <person name="Rodriguez-Kessler M."/>
            <person name="Delgado-Sanchez P."/>
        </authorList>
    </citation>
    <scope>NUCLEOTIDE SEQUENCE</scope>
    <source>
        <tissue evidence="2">Cladode</tissue>
    </source>
</reference>
<dbReference type="PANTHER" id="PTHR31896">
    <property type="entry name" value="FAMILY REGULATORY PROTEIN, PUTATIVE (AFU_ORTHOLOGUE AFUA_3G14730)-RELATED"/>
    <property type="match status" value="1"/>
</dbReference>
<accession>A0A7C9F7B3</accession>